<organism evidence="2 3">
    <name type="scientific">Apodospora peruviana</name>
    <dbReference type="NCBI Taxonomy" id="516989"/>
    <lineage>
        <taxon>Eukaryota</taxon>
        <taxon>Fungi</taxon>
        <taxon>Dikarya</taxon>
        <taxon>Ascomycota</taxon>
        <taxon>Pezizomycotina</taxon>
        <taxon>Sordariomycetes</taxon>
        <taxon>Sordariomycetidae</taxon>
        <taxon>Sordariales</taxon>
        <taxon>Lasiosphaeriaceae</taxon>
        <taxon>Apodospora</taxon>
    </lineage>
</organism>
<reference evidence="2" key="1">
    <citation type="journal article" date="2023" name="Mol. Phylogenet. Evol.">
        <title>Genome-scale phylogeny and comparative genomics of the fungal order Sordariales.</title>
        <authorList>
            <person name="Hensen N."/>
            <person name="Bonometti L."/>
            <person name="Westerberg I."/>
            <person name="Brannstrom I.O."/>
            <person name="Guillou S."/>
            <person name="Cros-Aarteil S."/>
            <person name="Calhoun S."/>
            <person name="Haridas S."/>
            <person name="Kuo A."/>
            <person name="Mondo S."/>
            <person name="Pangilinan J."/>
            <person name="Riley R."/>
            <person name="LaButti K."/>
            <person name="Andreopoulos B."/>
            <person name="Lipzen A."/>
            <person name="Chen C."/>
            <person name="Yan M."/>
            <person name="Daum C."/>
            <person name="Ng V."/>
            <person name="Clum A."/>
            <person name="Steindorff A."/>
            <person name="Ohm R.A."/>
            <person name="Martin F."/>
            <person name="Silar P."/>
            <person name="Natvig D.O."/>
            <person name="Lalanne C."/>
            <person name="Gautier V."/>
            <person name="Ament-Velasquez S.L."/>
            <person name="Kruys A."/>
            <person name="Hutchinson M.I."/>
            <person name="Powell A.J."/>
            <person name="Barry K."/>
            <person name="Miller A.N."/>
            <person name="Grigoriev I.V."/>
            <person name="Debuchy R."/>
            <person name="Gladieux P."/>
            <person name="Hiltunen Thoren M."/>
            <person name="Johannesson H."/>
        </authorList>
    </citation>
    <scope>NUCLEOTIDE SEQUENCE</scope>
    <source>
        <strain evidence="2">CBS 118394</strain>
    </source>
</reference>
<dbReference type="EMBL" id="JAUEDM010000002">
    <property type="protein sequence ID" value="KAK3325773.1"/>
    <property type="molecule type" value="Genomic_DNA"/>
</dbReference>
<protein>
    <recommendedName>
        <fullName evidence="4">Granulins domain-containing protein</fullName>
    </recommendedName>
</protein>
<feature type="chain" id="PRO_5042094418" description="Granulins domain-containing protein" evidence="1">
    <location>
        <begin position="22"/>
        <end position="158"/>
    </location>
</feature>
<evidence type="ECO:0000313" key="3">
    <source>
        <dbReference type="Proteomes" id="UP001283341"/>
    </source>
</evidence>
<comment type="caution">
    <text evidence="2">The sequence shown here is derived from an EMBL/GenBank/DDBJ whole genome shotgun (WGS) entry which is preliminary data.</text>
</comment>
<evidence type="ECO:0000256" key="1">
    <source>
        <dbReference type="SAM" id="SignalP"/>
    </source>
</evidence>
<accession>A0AAE0MBN4</accession>
<evidence type="ECO:0008006" key="4">
    <source>
        <dbReference type="Google" id="ProtNLM"/>
    </source>
</evidence>
<name>A0AAE0MBN4_9PEZI</name>
<reference evidence="2" key="2">
    <citation type="submission" date="2023-06" db="EMBL/GenBank/DDBJ databases">
        <authorList>
            <consortium name="Lawrence Berkeley National Laboratory"/>
            <person name="Haridas S."/>
            <person name="Hensen N."/>
            <person name="Bonometti L."/>
            <person name="Westerberg I."/>
            <person name="Brannstrom I.O."/>
            <person name="Guillou S."/>
            <person name="Cros-Aarteil S."/>
            <person name="Calhoun S."/>
            <person name="Kuo A."/>
            <person name="Mondo S."/>
            <person name="Pangilinan J."/>
            <person name="Riley R."/>
            <person name="Labutti K."/>
            <person name="Andreopoulos B."/>
            <person name="Lipzen A."/>
            <person name="Chen C."/>
            <person name="Yanf M."/>
            <person name="Daum C."/>
            <person name="Ng V."/>
            <person name="Clum A."/>
            <person name="Steindorff A."/>
            <person name="Ohm R."/>
            <person name="Martin F."/>
            <person name="Silar P."/>
            <person name="Natvig D."/>
            <person name="Lalanne C."/>
            <person name="Gautier V."/>
            <person name="Ament-Velasquez S.L."/>
            <person name="Kruys A."/>
            <person name="Hutchinson M.I."/>
            <person name="Powell A.J."/>
            <person name="Barry K."/>
            <person name="Miller A.N."/>
            <person name="Grigoriev I.V."/>
            <person name="Debuchy R."/>
            <person name="Gladieux P."/>
            <person name="Thoren M.H."/>
            <person name="Johannesson H."/>
        </authorList>
    </citation>
    <scope>NUCLEOTIDE SEQUENCE</scope>
    <source>
        <strain evidence="2">CBS 118394</strain>
    </source>
</reference>
<dbReference type="AlphaFoldDB" id="A0AAE0MBN4"/>
<dbReference type="Proteomes" id="UP001283341">
    <property type="component" value="Unassembled WGS sequence"/>
</dbReference>
<keyword evidence="3" id="KW-1185">Reference proteome</keyword>
<proteinExistence type="predicted"/>
<feature type="signal peptide" evidence="1">
    <location>
        <begin position="1"/>
        <end position="21"/>
    </location>
</feature>
<sequence length="158" mass="17089">MSNRILIPITYLLSILSWHQGLLVAAQSGAISVGPLLGCDITTFSCPGAIGCCTIGGCCGAGCCANGYACINKGTSSEACCPSFDPTMCGTVSSVGPTLILYPHNRNLHDLVAATGYRIRRGFWWRRRPHMHANPQLQRFFHRSDLDMSLGPDMWVVL</sequence>
<keyword evidence="1" id="KW-0732">Signal</keyword>
<gene>
    <name evidence="2" type="ORF">B0H66DRAFT_137860</name>
</gene>
<evidence type="ECO:0000313" key="2">
    <source>
        <dbReference type="EMBL" id="KAK3325773.1"/>
    </source>
</evidence>